<dbReference type="SUPFAM" id="SSF56112">
    <property type="entry name" value="Protein kinase-like (PK-like)"/>
    <property type="match status" value="1"/>
</dbReference>
<dbReference type="Pfam" id="PF00069">
    <property type="entry name" value="Pkinase"/>
    <property type="match status" value="1"/>
</dbReference>
<dbReference type="AlphaFoldDB" id="D8RWV3"/>
<dbReference type="GO" id="GO:0004674">
    <property type="term" value="F:protein serine/threonine kinase activity"/>
    <property type="evidence" value="ECO:0000318"/>
    <property type="project" value="GO_Central"/>
</dbReference>
<dbReference type="GO" id="GO:0005524">
    <property type="term" value="F:ATP binding"/>
    <property type="evidence" value="ECO:0007669"/>
    <property type="project" value="InterPro"/>
</dbReference>
<accession>D8RWV3</accession>
<dbReference type="Gramene" id="EFJ23319">
    <property type="protein sequence ID" value="EFJ23319"/>
    <property type="gene ID" value="SELMODRAFT_6193"/>
</dbReference>
<dbReference type="Gene3D" id="1.10.510.10">
    <property type="entry name" value="Transferase(Phosphotransferase) domain 1"/>
    <property type="match status" value="1"/>
</dbReference>
<dbReference type="Gene3D" id="3.30.200.20">
    <property type="entry name" value="Phosphorylase Kinase, domain 1"/>
    <property type="match status" value="1"/>
</dbReference>
<dbReference type="Proteomes" id="UP000001514">
    <property type="component" value="Unassembled WGS sequence"/>
</dbReference>
<name>D8RWV3_SELML</name>
<dbReference type="KEGG" id="smo:SELMODRAFT_6193"/>
<dbReference type="GO" id="GO:0044773">
    <property type="term" value="P:mitotic DNA damage checkpoint signaling"/>
    <property type="evidence" value="ECO:0000318"/>
    <property type="project" value="GO_Central"/>
</dbReference>
<dbReference type="HOGENOM" id="CLU_2164952_0_0_1"/>
<dbReference type="InterPro" id="IPR011009">
    <property type="entry name" value="Kinase-like_dom_sf"/>
</dbReference>
<feature type="non-terminal residue" evidence="2">
    <location>
        <position position="127"/>
    </location>
</feature>
<dbReference type="PROSITE" id="PS50011">
    <property type="entry name" value="PROTEIN_KINASE_DOM"/>
    <property type="match status" value="1"/>
</dbReference>
<keyword evidence="3" id="KW-1185">Reference proteome</keyword>
<sequence>VREFELMRECKHENVVKVLDMVQEEDGGYIVLEHLWDIREFNKDERLRYKLSKVGWIKETMRQLLVGLASLHEREVVHQDILPECLKFELNSNNFVVKLGDFGCARKLSTPPTVHIGSLGFRAPEVI</sequence>
<dbReference type="STRING" id="88036.D8RWV3"/>
<organism evidence="3">
    <name type="scientific">Selaginella moellendorffii</name>
    <name type="common">Spikemoss</name>
    <dbReference type="NCBI Taxonomy" id="88036"/>
    <lineage>
        <taxon>Eukaryota</taxon>
        <taxon>Viridiplantae</taxon>
        <taxon>Streptophyta</taxon>
        <taxon>Embryophyta</taxon>
        <taxon>Tracheophyta</taxon>
        <taxon>Lycopodiopsida</taxon>
        <taxon>Selaginellales</taxon>
        <taxon>Selaginellaceae</taxon>
        <taxon>Selaginella</taxon>
    </lineage>
</organism>
<evidence type="ECO:0000313" key="2">
    <source>
        <dbReference type="EMBL" id="EFJ23319.1"/>
    </source>
</evidence>
<dbReference type="PANTHER" id="PTHR44167:SF18">
    <property type="entry name" value="PROTEIN KINASE DOMAIN-CONTAINING PROTEIN"/>
    <property type="match status" value="1"/>
</dbReference>
<dbReference type="PANTHER" id="PTHR44167">
    <property type="entry name" value="OVARIAN-SPECIFIC SERINE/THREONINE-PROTEIN KINASE LOK-RELATED"/>
    <property type="match status" value="1"/>
</dbReference>
<evidence type="ECO:0000259" key="1">
    <source>
        <dbReference type="PROSITE" id="PS50011"/>
    </source>
</evidence>
<feature type="domain" description="Protein kinase" evidence="1">
    <location>
        <begin position="1"/>
        <end position="127"/>
    </location>
</feature>
<evidence type="ECO:0000313" key="3">
    <source>
        <dbReference type="Proteomes" id="UP000001514"/>
    </source>
</evidence>
<proteinExistence type="predicted"/>
<dbReference type="InParanoid" id="D8RWV3"/>
<gene>
    <name evidence="2" type="ORF">SELMODRAFT_6193</name>
</gene>
<dbReference type="GO" id="GO:0005634">
    <property type="term" value="C:nucleus"/>
    <property type="evidence" value="ECO:0000318"/>
    <property type="project" value="GO_Central"/>
</dbReference>
<dbReference type="eggNOG" id="KOG0661">
    <property type="taxonomic scope" value="Eukaryota"/>
</dbReference>
<dbReference type="GO" id="GO:0005737">
    <property type="term" value="C:cytoplasm"/>
    <property type="evidence" value="ECO:0000318"/>
    <property type="project" value="GO_Central"/>
</dbReference>
<protein>
    <recommendedName>
        <fullName evidence="1">Protein kinase domain-containing protein</fullName>
    </recommendedName>
</protein>
<reference evidence="2 3" key="1">
    <citation type="journal article" date="2011" name="Science">
        <title>The Selaginella genome identifies genetic changes associated with the evolution of vascular plants.</title>
        <authorList>
            <person name="Banks J.A."/>
            <person name="Nishiyama T."/>
            <person name="Hasebe M."/>
            <person name="Bowman J.L."/>
            <person name="Gribskov M."/>
            <person name="dePamphilis C."/>
            <person name="Albert V.A."/>
            <person name="Aono N."/>
            <person name="Aoyama T."/>
            <person name="Ambrose B.A."/>
            <person name="Ashton N.W."/>
            <person name="Axtell M.J."/>
            <person name="Barker E."/>
            <person name="Barker M.S."/>
            <person name="Bennetzen J.L."/>
            <person name="Bonawitz N.D."/>
            <person name="Chapple C."/>
            <person name="Cheng C."/>
            <person name="Correa L.G."/>
            <person name="Dacre M."/>
            <person name="DeBarry J."/>
            <person name="Dreyer I."/>
            <person name="Elias M."/>
            <person name="Engstrom E.M."/>
            <person name="Estelle M."/>
            <person name="Feng L."/>
            <person name="Finet C."/>
            <person name="Floyd S.K."/>
            <person name="Frommer W.B."/>
            <person name="Fujita T."/>
            <person name="Gramzow L."/>
            <person name="Gutensohn M."/>
            <person name="Harholt J."/>
            <person name="Hattori M."/>
            <person name="Heyl A."/>
            <person name="Hirai T."/>
            <person name="Hiwatashi Y."/>
            <person name="Ishikawa M."/>
            <person name="Iwata M."/>
            <person name="Karol K.G."/>
            <person name="Koehler B."/>
            <person name="Kolukisaoglu U."/>
            <person name="Kubo M."/>
            <person name="Kurata T."/>
            <person name="Lalonde S."/>
            <person name="Li K."/>
            <person name="Li Y."/>
            <person name="Litt A."/>
            <person name="Lyons E."/>
            <person name="Manning G."/>
            <person name="Maruyama T."/>
            <person name="Michael T.P."/>
            <person name="Mikami K."/>
            <person name="Miyazaki S."/>
            <person name="Morinaga S."/>
            <person name="Murata T."/>
            <person name="Mueller-Roeber B."/>
            <person name="Nelson D.R."/>
            <person name="Obara M."/>
            <person name="Oguri Y."/>
            <person name="Olmstead R.G."/>
            <person name="Onodera N."/>
            <person name="Petersen B.L."/>
            <person name="Pils B."/>
            <person name="Prigge M."/>
            <person name="Rensing S.A."/>
            <person name="Riano-Pachon D.M."/>
            <person name="Roberts A.W."/>
            <person name="Sato Y."/>
            <person name="Scheller H.V."/>
            <person name="Schulz B."/>
            <person name="Schulz C."/>
            <person name="Shakirov E.V."/>
            <person name="Shibagaki N."/>
            <person name="Shinohara N."/>
            <person name="Shippen D.E."/>
            <person name="Soerensen I."/>
            <person name="Sotooka R."/>
            <person name="Sugimoto N."/>
            <person name="Sugita M."/>
            <person name="Sumikawa N."/>
            <person name="Tanurdzic M."/>
            <person name="Theissen G."/>
            <person name="Ulvskov P."/>
            <person name="Wakazuki S."/>
            <person name="Weng J.K."/>
            <person name="Willats W.W."/>
            <person name="Wipf D."/>
            <person name="Wolf P.G."/>
            <person name="Yang L."/>
            <person name="Zimmer A.D."/>
            <person name="Zhu Q."/>
            <person name="Mitros T."/>
            <person name="Hellsten U."/>
            <person name="Loque D."/>
            <person name="Otillar R."/>
            <person name="Salamov A."/>
            <person name="Schmutz J."/>
            <person name="Shapiro H."/>
            <person name="Lindquist E."/>
            <person name="Lucas S."/>
            <person name="Rokhsar D."/>
            <person name="Grigoriev I.V."/>
        </authorList>
    </citation>
    <scope>NUCLEOTIDE SEQUENCE [LARGE SCALE GENOMIC DNA]</scope>
</reference>
<dbReference type="EMBL" id="GL377593">
    <property type="protein sequence ID" value="EFJ23319.1"/>
    <property type="molecule type" value="Genomic_DNA"/>
</dbReference>
<dbReference type="InterPro" id="IPR000719">
    <property type="entry name" value="Prot_kinase_dom"/>
</dbReference>
<feature type="non-terminal residue" evidence="2">
    <location>
        <position position="1"/>
    </location>
</feature>